<dbReference type="Proteomes" id="UP001304671">
    <property type="component" value="Unassembled WGS sequence"/>
</dbReference>
<evidence type="ECO:0000313" key="2">
    <source>
        <dbReference type="EMBL" id="MEA5259442.1"/>
    </source>
</evidence>
<comment type="caution">
    <text evidence="2">The sequence shown here is derived from an EMBL/GenBank/DDBJ whole genome shotgun (WGS) entry which is preliminary data.</text>
</comment>
<feature type="compositionally biased region" description="Polar residues" evidence="1">
    <location>
        <begin position="456"/>
        <end position="465"/>
    </location>
</feature>
<organism evidence="2 3">
    <name type="scientific">Arcicella aquatica</name>
    <dbReference type="NCBI Taxonomy" id="217141"/>
    <lineage>
        <taxon>Bacteria</taxon>
        <taxon>Pseudomonadati</taxon>
        <taxon>Bacteroidota</taxon>
        <taxon>Cytophagia</taxon>
        <taxon>Cytophagales</taxon>
        <taxon>Flectobacillaceae</taxon>
        <taxon>Arcicella</taxon>
    </lineage>
</organism>
<feature type="region of interest" description="Disordered" evidence="1">
    <location>
        <begin position="446"/>
        <end position="465"/>
    </location>
</feature>
<evidence type="ECO:0000313" key="3">
    <source>
        <dbReference type="Proteomes" id="UP001304671"/>
    </source>
</evidence>
<reference evidence="2 3" key="1">
    <citation type="submission" date="2023-12" db="EMBL/GenBank/DDBJ databases">
        <title>Novel species of the genus Arcicella isolated from rivers.</title>
        <authorList>
            <person name="Lu H."/>
        </authorList>
    </citation>
    <scope>NUCLEOTIDE SEQUENCE [LARGE SCALE GENOMIC DNA]</scope>
    <source>
        <strain evidence="2 3">LMG 21963</strain>
    </source>
</reference>
<dbReference type="EMBL" id="JAYFUL010000031">
    <property type="protein sequence ID" value="MEA5259442.1"/>
    <property type="molecule type" value="Genomic_DNA"/>
</dbReference>
<name>A0ABU5QQS8_9BACT</name>
<sequence length="496" mass="57024">MSLLDKIQNVQVNNKQADFLEAVMFNLDSQGVKTAGIVGGIGSGKSVALADLIMIMKEELPRAKGQFACITITQAKRSLMPGLKATWSDENRWDCKPYNWDTGHGDYVLWREPPKNWDRPFQEPDDWSNCISFPNGFVVELCAYKLTPDIHRGRNDDFVIMDEGLLFKREWLKILIGRIRANKGKFHSNLHWGFYFFSSPPYGTSGEWMFEYEELAKKHPDKYFFAHIKTKDNQAFLPEDYIDNLRETLTDLEFDVEVEGNRLGKTPKTFYPAFELLKHCPADLEYYTQHRPLEISVDFNAHFTSCTIWQPDGMELKQVADAFVKTPKNNKTMAETLAEKVVEQYGNHGKKTVYITGDRNGGSKSAGTKFRDGKWLTLFDLFSEVFSEAGWEVFLQPLTYNLEGTEKFFLIHDILSEKNPDEFKVRINPVQARSTIRSIEMTPIHDDYSKDKSSEGKASTPQEQATHLSDTVDYYITWKKKQGLGHLPTGFDIDFI</sequence>
<protein>
    <submittedName>
        <fullName evidence="2">Uncharacterized protein</fullName>
    </submittedName>
</protein>
<dbReference type="InterPro" id="IPR027417">
    <property type="entry name" value="P-loop_NTPase"/>
</dbReference>
<proteinExistence type="predicted"/>
<gene>
    <name evidence="2" type="ORF">VB264_16705</name>
</gene>
<evidence type="ECO:0000256" key="1">
    <source>
        <dbReference type="SAM" id="MobiDB-lite"/>
    </source>
</evidence>
<feature type="compositionally biased region" description="Basic and acidic residues" evidence="1">
    <location>
        <begin position="446"/>
        <end position="455"/>
    </location>
</feature>
<keyword evidence="3" id="KW-1185">Reference proteome</keyword>
<accession>A0ABU5QQS8</accession>
<dbReference type="RefSeq" id="WP_323251061.1">
    <property type="nucleotide sequence ID" value="NZ_JAYFUL010000031.1"/>
</dbReference>
<dbReference type="Gene3D" id="3.40.50.300">
    <property type="entry name" value="P-loop containing nucleotide triphosphate hydrolases"/>
    <property type="match status" value="1"/>
</dbReference>